<dbReference type="PANTHER" id="PTHR31956:SF1">
    <property type="entry name" value="NON-SPECIFIC PHOSPHOLIPASE C1"/>
    <property type="match status" value="1"/>
</dbReference>
<evidence type="ECO:0000256" key="2">
    <source>
        <dbReference type="ARBA" id="ARBA00012018"/>
    </source>
</evidence>
<evidence type="ECO:0000259" key="5">
    <source>
        <dbReference type="Pfam" id="PF05506"/>
    </source>
</evidence>
<dbReference type="InterPro" id="IPR017850">
    <property type="entry name" value="Alkaline_phosphatase_core_sf"/>
</dbReference>
<proteinExistence type="inferred from homology"/>
<dbReference type="EMBL" id="QQAW01000004">
    <property type="protein sequence ID" value="RDI38298.1"/>
    <property type="molecule type" value="Genomic_DNA"/>
</dbReference>
<dbReference type="PROSITE" id="PS51318">
    <property type="entry name" value="TAT"/>
    <property type="match status" value="1"/>
</dbReference>
<evidence type="ECO:0000313" key="9">
    <source>
        <dbReference type="Proteomes" id="UP000562982"/>
    </source>
</evidence>
<dbReference type="InterPro" id="IPR008475">
    <property type="entry name" value="PLipase_C_C"/>
</dbReference>
<dbReference type="GO" id="GO:0034480">
    <property type="term" value="F:phosphatidylcholine phospholipase C activity"/>
    <property type="evidence" value="ECO:0007669"/>
    <property type="project" value="UniProtKB-EC"/>
</dbReference>
<keyword evidence="8" id="KW-1185">Reference proteome</keyword>
<comment type="caution">
    <text evidence="7">The sequence shown here is derived from an EMBL/GenBank/DDBJ whole genome shotgun (WGS) entry which is preliminary data.</text>
</comment>
<evidence type="ECO:0000313" key="6">
    <source>
        <dbReference type="EMBL" id="MBB2186629.1"/>
    </source>
</evidence>
<evidence type="ECO:0000313" key="7">
    <source>
        <dbReference type="EMBL" id="RDI38298.1"/>
    </source>
</evidence>
<dbReference type="PANTHER" id="PTHR31956">
    <property type="entry name" value="NON-SPECIFIC PHOSPHOLIPASE C4-RELATED"/>
    <property type="match status" value="1"/>
</dbReference>
<keyword evidence="3" id="KW-0378">Hydrolase</keyword>
<evidence type="ECO:0000256" key="3">
    <source>
        <dbReference type="ARBA" id="ARBA00022801"/>
    </source>
</evidence>
<gene>
    <name evidence="7" type="ORF">C7453_104243</name>
    <name evidence="6" type="ORF">HLH32_09555</name>
</gene>
<accession>A0A370G381</accession>
<feature type="region of interest" description="Disordered" evidence="4">
    <location>
        <begin position="696"/>
        <end position="716"/>
    </location>
</feature>
<dbReference type="OrthoDB" id="9770871at2"/>
<feature type="domain" description="Bacterial phospholipase C C-terminal" evidence="5">
    <location>
        <begin position="513"/>
        <end position="599"/>
    </location>
</feature>
<protein>
    <recommendedName>
        <fullName evidence="2">phospholipase C</fullName>
        <ecNumber evidence="2">3.1.4.3</ecNumber>
    </recommendedName>
</protein>
<comment type="similarity">
    <text evidence="1">Belongs to the bacterial phospholipase C family.</text>
</comment>
<name>A0A370G381_GLULI</name>
<dbReference type="Pfam" id="PF04185">
    <property type="entry name" value="Phosphoesterase"/>
    <property type="match status" value="1"/>
</dbReference>
<dbReference type="Gene3D" id="3.40.720.10">
    <property type="entry name" value="Alkaline Phosphatase, subunit A"/>
    <property type="match status" value="1"/>
</dbReference>
<feature type="region of interest" description="Disordered" evidence="4">
    <location>
        <begin position="596"/>
        <end position="615"/>
    </location>
</feature>
<dbReference type="NCBIfam" id="TIGR03396">
    <property type="entry name" value="PC_PLC"/>
    <property type="match status" value="1"/>
</dbReference>
<dbReference type="InterPro" id="IPR017767">
    <property type="entry name" value="PC-PLC"/>
</dbReference>
<dbReference type="InterPro" id="IPR006311">
    <property type="entry name" value="TAT_signal"/>
</dbReference>
<reference evidence="7 8" key="1">
    <citation type="submission" date="2018-07" db="EMBL/GenBank/DDBJ databases">
        <title>Genomic Encyclopedia of Type Strains, Phase IV (KMG-IV): sequencing the most valuable type-strain genomes for metagenomic binning, comparative biology and taxonomic classification.</title>
        <authorList>
            <person name="Goeker M."/>
        </authorList>
    </citation>
    <scope>NUCLEOTIDE SEQUENCE [LARGE SCALE GENOMIC DNA]</scope>
    <source>
        <strain evidence="7 8">DSM 5603</strain>
    </source>
</reference>
<dbReference type="AlphaFoldDB" id="A0A370G381"/>
<dbReference type="Pfam" id="PF05506">
    <property type="entry name" value="PLipase_C_C"/>
    <property type="match status" value="1"/>
</dbReference>
<evidence type="ECO:0000256" key="1">
    <source>
        <dbReference type="ARBA" id="ARBA00009717"/>
    </source>
</evidence>
<dbReference type="EC" id="3.1.4.3" evidence="2"/>
<reference evidence="6 9" key="2">
    <citation type="submission" date="2020-04" db="EMBL/GenBank/DDBJ databases">
        <title>Description of novel Gluconacetobacter.</title>
        <authorList>
            <person name="Sombolestani A."/>
        </authorList>
    </citation>
    <scope>NUCLEOTIDE SEQUENCE [LARGE SCALE GENOMIC DNA]</scope>
    <source>
        <strain evidence="6 9">LMG 1382</strain>
    </source>
</reference>
<dbReference type="Proteomes" id="UP000254958">
    <property type="component" value="Unassembled WGS sequence"/>
</dbReference>
<evidence type="ECO:0000313" key="8">
    <source>
        <dbReference type="Proteomes" id="UP000254958"/>
    </source>
</evidence>
<dbReference type="EMBL" id="JABEQI010000004">
    <property type="protein sequence ID" value="MBB2186629.1"/>
    <property type="molecule type" value="Genomic_DNA"/>
</dbReference>
<dbReference type="RefSeq" id="WP_114727292.1">
    <property type="nucleotide sequence ID" value="NZ_BJMI01000003.1"/>
</dbReference>
<dbReference type="Proteomes" id="UP000562982">
    <property type="component" value="Unassembled WGS sequence"/>
</dbReference>
<dbReference type="InterPro" id="IPR007312">
    <property type="entry name" value="Phosphoesterase"/>
</dbReference>
<organism evidence="7 8">
    <name type="scientific">Gluconacetobacter liquefaciens</name>
    <name type="common">Acetobacter liquefaciens</name>
    <dbReference type="NCBI Taxonomy" id="89584"/>
    <lineage>
        <taxon>Bacteria</taxon>
        <taxon>Pseudomonadati</taxon>
        <taxon>Pseudomonadota</taxon>
        <taxon>Alphaproteobacteria</taxon>
        <taxon>Acetobacterales</taxon>
        <taxon>Acetobacteraceae</taxon>
        <taxon>Gluconacetobacter</taxon>
    </lineage>
</organism>
<dbReference type="GO" id="GO:0016042">
    <property type="term" value="P:lipid catabolic process"/>
    <property type="evidence" value="ECO:0007669"/>
    <property type="project" value="InterPro"/>
</dbReference>
<sequence>MSDPSRRRFLSAAGASVASLPFTRNLIERALAVAPAHRTGTVQDVQHVVIHMQENRSFDHYFGAFNGVRGFSDPHPLRLPGGNAVWRQPSSEHPDGYVLPYHGDSRSTRSFTVDGADQGHLANLTIFAGGRFDQWGATREMRQRMLHFTGGDLPFYHDLANAFTICDAWHASTLTQTYPNRLHLFSGCNGGGTVGGDPEMDNYGEDETPSADMAQDQPLRPGAYNWHTYAERLEESGINWKVYQEYDNFGDNLLSVFPAFRPCAPNSSLYARGRSWVSEHKTAPDRIRSDGTQLVDAFRADISAGRLPQVSWIVTAKDLSEHPDAIPARGEFVTAKLIEALVDHPETFARTVFITIYDEAGGFFDHMPPPVPPLTPEQGLSTVSTAGEIKHYPPGSPHPGPQPIGLGIRVPAIIVSPWSRGGYVCSQLFDHTSVLRFLEQCFGVKEPNISDWRRAVCGDLLSAFDFSRSARHAPLAFPHIRDTQDRIARSLAGTAFAIPAVQKQPRQMAGQRPVRPLPYEFSVQTAPDADGMLGLTISNTGAAGICLSVHDNTDRNPPLSFTVGASHHCNARLWAGIQGDSGHDFTVRGPNGFVRHQRGASSRPPVSVRTEAGEGQTLRLSVTSHHTTPQEIRLTDETLSSTAATHHATLPPGGTRHFTIPLTRTDGWYALAIGSSVDLSFWMGLYGAARPTKTDPALNVPSDGEAEQPPSSLHHA</sequence>
<evidence type="ECO:0000256" key="4">
    <source>
        <dbReference type="SAM" id="MobiDB-lite"/>
    </source>
</evidence>